<dbReference type="SUPFAM" id="SSF56219">
    <property type="entry name" value="DNase I-like"/>
    <property type="match status" value="1"/>
</dbReference>
<feature type="domain" description="Reverse transcriptase" evidence="1">
    <location>
        <begin position="486"/>
        <end position="751"/>
    </location>
</feature>
<gene>
    <name evidence="2" type="ORF">g.150854</name>
</gene>
<dbReference type="InterPro" id="IPR052560">
    <property type="entry name" value="RdDP_mobile_element"/>
</dbReference>
<dbReference type="Pfam" id="PF00078">
    <property type="entry name" value="RVT_1"/>
    <property type="match status" value="1"/>
</dbReference>
<dbReference type="Gene3D" id="3.60.10.10">
    <property type="entry name" value="Endonuclease/exonuclease/phosphatase"/>
    <property type="match status" value="1"/>
</dbReference>
<dbReference type="PANTHER" id="PTHR36688">
    <property type="entry name" value="ENDO/EXONUCLEASE/PHOSPHATASE DOMAIN-CONTAINING PROTEIN"/>
    <property type="match status" value="1"/>
</dbReference>
<accession>A0A2S2PHL7</accession>
<name>A0A2S2PHL7_SCHGA</name>
<protein>
    <submittedName>
        <fullName evidence="2">Putative RNA-directed DNA polymerase</fullName>
    </submittedName>
</protein>
<organism evidence="2">
    <name type="scientific">Schizaphis graminum</name>
    <name type="common">Green bug aphid</name>
    <dbReference type="NCBI Taxonomy" id="13262"/>
    <lineage>
        <taxon>Eukaryota</taxon>
        <taxon>Metazoa</taxon>
        <taxon>Ecdysozoa</taxon>
        <taxon>Arthropoda</taxon>
        <taxon>Hexapoda</taxon>
        <taxon>Insecta</taxon>
        <taxon>Pterygota</taxon>
        <taxon>Neoptera</taxon>
        <taxon>Paraneoptera</taxon>
        <taxon>Hemiptera</taxon>
        <taxon>Sternorrhyncha</taxon>
        <taxon>Aphidomorpha</taxon>
        <taxon>Aphidoidea</taxon>
        <taxon>Aphididae</taxon>
        <taxon>Aphidini</taxon>
        <taxon>Schizaphis</taxon>
    </lineage>
</organism>
<dbReference type="GO" id="GO:0003964">
    <property type="term" value="F:RNA-directed DNA polymerase activity"/>
    <property type="evidence" value="ECO:0007669"/>
    <property type="project" value="UniProtKB-KW"/>
</dbReference>
<dbReference type="SUPFAM" id="SSF56672">
    <property type="entry name" value="DNA/RNA polymerases"/>
    <property type="match status" value="1"/>
</dbReference>
<keyword evidence="2" id="KW-0808">Transferase</keyword>
<dbReference type="EMBL" id="GGMR01016296">
    <property type="protein sequence ID" value="MBY28915.1"/>
    <property type="molecule type" value="Transcribed_RNA"/>
</dbReference>
<dbReference type="AlphaFoldDB" id="A0A2S2PHL7"/>
<evidence type="ECO:0000259" key="1">
    <source>
        <dbReference type="PROSITE" id="PS50878"/>
    </source>
</evidence>
<dbReference type="InterPro" id="IPR043502">
    <property type="entry name" value="DNA/RNA_pol_sf"/>
</dbReference>
<dbReference type="Pfam" id="PF14529">
    <property type="entry name" value="Exo_endo_phos_2"/>
    <property type="match status" value="1"/>
</dbReference>
<reference evidence="2" key="1">
    <citation type="submission" date="2018-04" db="EMBL/GenBank/DDBJ databases">
        <title>Transcriptome of Schizaphis graminum biotype I.</title>
        <authorList>
            <person name="Scully E.D."/>
            <person name="Geib S.M."/>
            <person name="Palmer N.A."/>
            <person name="Koch K."/>
            <person name="Bradshaw J."/>
            <person name="Heng-Moss T."/>
            <person name="Sarath G."/>
        </authorList>
    </citation>
    <scope>NUCLEOTIDE SEQUENCE</scope>
</reference>
<dbReference type="InterPro" id="IPR005135">
    <property type="entry name" value="Endo/exonuclease/phosphatase"/>
</dbReference>
<dbReference type="CDD" id="cd01650">
    <property type="entry name" value="RT_nLTR_like"/>
    <property type="match status" value="1"/>
</dbReference>
<dbReference type="PROSITE" id="PS50878">
    <property type="entry name" value="RT_POL"/>
    <property type="match status" value="1"/>
</dbReference>
<dbReference type="PANTHER" id="PTHR36688:SF2">
    <property type="entry name" value="ENDONUCLEASE_EXONUCLEASE_PHOSPHATASE DOMAIN-CONTAINING PROTEIN"/>
    <property type="match status" value="1"/>
</dbReference>
<dbReference type="InterPro" id="IPR036691">
    <property type="entry name" value="Endo/exonu/phosph_ase_sf"/>
</dbReference>
<dbReference type="InterPro" id="IPR000477">
    <property type="entry name" value="RT_dom"/>
</dbReference>
<sequence length="900" mass="102684">MINNHETILHPISILLWNANGLLQQKNELKAFLTVNNIDILLISESHLTTHSNFHIPFYSTYHCDHPDGTAHAGSALLIKTNISHAVLPQFQTPSIQATNIAISLNHVPTTISSVYCPPGQANKITDNDFTQYFKSLGNTFLSGGDFNSKHNLWGSRVSNTRGLSLHRSLLSNNLKYLSPPDPTYWPSHSNRVPDILDFFIHTLPNNINYNIANLADLSSDHTPVLLTLNNQLVSLKKFPTLTPGITNWKKFSSIVENNLSLNISLKSTKEIDSAVSTLTTLIKNAALDSQTSFPTNRNKNFLPEHLSKLLVEKRRARNRWHHTHLPSDKSRYNNIACSLKNLLRIHNTETYQRYLHSLSNSNNSIWKATKKILNKKNVIPPIRYPDRSFAKTNLEKSNLFASLLENNFSPHPDINNIDHTSFIEKSLTNCLPMSLPTKHTSPSEIQFIISKLSNKKSPGHDLITNQIIKHLPKKAILLLTFIFNSILRLSHIPHSWKHSIIILIPKPDKPPDLPSSYRPISLLPSFSKILEKIILKRLNPILASHNLIPHTQFGFKNKHSSLHQVHRIIDIIAQTLENKQYSTGVFLDVAQAFDRVWHEGLLYKIRFLPAPLFLTIKSFVHNRSFVVRCEDELSQIHYIKAGVPQGSILAPTLYNIFTSDIPHFENTTLATFADDTGIISTNVDITIASDNLQAHLNELQNWFNLWRIKINPNKSTHITFTLRPDHSPPMTLNNDTIPKAQATRYLGVHLDSKLTWAVHIKTKRKSLNFKLHKMKHLLKSNLPLNTKLLIYKQILRPSMTYGIQLWGTSKKSNLQKFQSFQSICLRLLTNAPWYVSNLTLHSDLKIPYISTLASHYYKLFHNNTVNHPNPLISNLSSVTLPDNHPRRLKRNWPRDLLNQ</sequence>
<proteinExistence type="predicted"/>
<evidence type="ECO:0000313" key="2">
    <source>
        <dbReference type="EMBL" id="MBY28915.1"/>
    </source>
</evidence>
<keyword evidence="2" id="KW-0548">Nucleotidyltransferase</keyword>
<keyword evidence="2" id="KW-0695">RNA-directed DNA polymerase</keyword>